<name>A0A4R1HZ35_PSEEN</name>
<feature type="domain" description="Peptidase S33 tripeptidyl aminopeptidase-like C-terminal" evidence="7">
    <location>
        <begin position="392"/>
        <end position="487"/>
    </location>
</feature>
<dbReference type="EMBL" id="SMFZ01000001">
    <property type="protein sequence ID" value="TCK26150.1"/>
    <property type="molecule type" value="Genomic_DNA"/>
</dbReference>
<dbReference type="OrthoDB" id="3252468at2"/>
<dbReference type="Gene3D" id="3.40.50.1820">
    <property type="entry name" value="alpha/beta hydrolase"/>
    <property type="match status" value="1"/>
</dbReference>
<accession>A0A4R1HZ35</accession>
<dbReference type="Pfam" id="PF00561">
    <property type="entry name" value="Abhydrolase_1"/>
    <property type="match status" value="1"/>
</dbReference>
<comment type="caution">
    <text evidence="8">The sequence shown here is derived from an EMBL/GenBank/DDBJ whole genome shotgun (WGS) entry which is preliminary data.</text>
</comment>
<dbReference type="InterPro" id="IPR051601">
    <property type="entry name" value="Serine_prot/Carboxylest_S33"/>
</dbReference>
<evidence type="ECO:0000259" key="7">
    <source>
        <dbReference type="Pfam" id="PF08386"/>
    </source>
</evidence>
<dbReference type="GO" id="GO:0016787">
    <property type="term" value="F:hydrolase activity"/>
    <property type="evidence" value="ECO:0007669"/>
    <property type="project" value="UniProtKB-KW"/>
</dbReference>
<reference evidence="8 9" key="1">
    <citation type="submission" date="2019-03" db="EMBL/GenBank/DDBJ databases">
        <title>Sequencing the genomes of 1000 actinobacteria strains.</title>
        <authorList>
            <person name="Klenk H.-P."/>
        </authorList>
    </citation>
    <scope>NUCLEOTIDE SEQUENCE [LARGE SCALE GENOMIC DNA]</scope>
    <source>
        <strain evidence="8 9">DSM 44969</strain>
    </source>
</reference>
<gene>
    <name evidence="8" type="ORF">EV378_1979</name>
</gene>
<dbReference type="SUPFAM" id="SSF53474">
    <property type="entry name" value="alpha/beta-Hydrolases"/>
    <property type="match status" value="1"/>
</dbReference>
<dbReference type="InterPro" id="IPR029058">
    <property type="entry name" value="AB_hydrolase_fold"/>
</dbReference>
<feature type="compositionally biased region" description="Pro residues" evidence="4">
    <location>
        <begin position="500"/>
        <end position="516"/>
    </location>
</feature>
<dbReference type="InterPro" id="IPR013595">
    <property type="entry name" value="Pept_S33_TAP-like_C"/>
</dbReference>
<dbReference type="RefSeq" id="WP_132422956.1">
    <property type="nucleotide sequence ID" value="NZ_SMFZ01000001.1"/>
</dbReference>
<evidence type="ECO:0000259" key="6">
    <source>
        <dbReference type="Pfam" id="PF00561"/>
    </source>
</evidence>
<keyword evidence="3" id="KW-0378">Hydrolase</keyword>
<feature type="domain" description="AB hydrolase-1" evidence="6">
    <location>
        <begin position="93"/>
        <end position="278"/>
    </location>
</feature>
<proteinExistence type="inferred from homology"/>
<comment type="similarity">
    <text evidence="1">Belongs to the peptidase S33 family.</text>
</comment>
<evidence type="ECO:0000256" key="2">
    <source>
        <dbReference type="ARBA" id="ARBA00022729"/>
    </source>
</evidence>
<evidence type="ECO:0000256" key="3">
    <source>
        <dbReference type="ARBA" id="ARBA00022801"/>
    </source>
</evidence>
<feature type="region of interest" description="Disordered" evidence="4">
    <location>
        <begin position="483"/>
        <end position="516"/>
    </location>
</feature>
<dbReference type="Proteomes" id="UP000295560">
    <property type="component" value="Unassembled WGS sequence"/>
</dbReference>
<feature type="chain" id="PRO_5039325500" evidence="5">
    <location>
        <begin position="22"/>
        <end position="516"/>
    </location>
</feature>
<dbReference type="Pfam" id="PF08386">
    <property type="entry name" value="Abhydrolase_4"/>
    <property type="match status" value="1"/>
</dbReference>
<dbReference type="InterPro" id="IPR000073">
    <property type="entry name" value="AB_hydrolase_1"/>
</dbReference>
<keyword evidence="2 5" id="KW-0732">Signal</keyword>
<dbReference type="AlphaFoldDB" id="A0A4R1HZ35"/>
<organism evidence="8 9">
    <name type="scientific">Pseudonocardia endophytica</name>
    <dbReference type="NCBI Taxonomy" id="401976"/>
    <lineage>
        <taxon>Bacteria</taxon>
        <taxon>Bacillati</taxon>
        <taxon>Actinomycetota</taxon>
        <taxon>Actinomycetes</taxon>
        <taxon>Pseudonocardiales</taxon>
        <taxon>Pseudonocardiaceae</taxon>
        <taxon>Pseudonocardia</taxon>
    </lineage>
</organism>
<protein>
    <submittedName>
        <fullName evidence="8">TAP-like protein</fullName>
    </submittedName>
</protein>
<dbReference type="PANTHER" id="PTHR43248:SF29">
    <property type="entry name" value="TRIPEPTIDYL AMINOPEPTIDASE"/>
    <property type="match status" value="1"/>
</dbReference>
<evidence type="ECO:0000313" key="8">
    <source>
        <dbReference type="EMBL" id="TCK26150.1"/>
    </source>
</evidence>
<evidence type="ECO:0000256" key="1">
    <source>
        <dbReference type="ARBA" id="ARBA00010088"/>
    </source>
</evidence>
<feature type="signal peptide" evidence="5">
    <location>
        <begin position="1"/>
        <end position="21"/>
    </location>
</feature>
<evidence type="ECO:0000256" key="5">
    <source>
        <dbReference type="SAM" id="SignalP"/>
    </source>
</evidence>
<evidence type="ECO:0000256" key="4">
    <source>
        <dbReference type="SAM" id="MobiDB-lite"/>
    </source>
</evidence>
<evidence type="ECO:0000313" key="9">
    <source>
        <dbReference type="Proteomes" id="UP000295560"/>
    </source>
</evidence>
<sequence length="516" mass="55008">MRRTLVSVLTAGLVGFGSVLAAPVAQAAPAAPAPPPPAPIRWGPCSSPALQQAKAECGFVTVPMDHAKPTGPTIQLAVSRVKHTVPDAQAQGVMLVNPGGPGGPGLSLSRLGASVPRGVGGAYDWIGFDPRGVGASKPALSCDSDYGGYNRPDYRPENGAVAAWLPKAKAYADACKAKGGELLKHLRTEDTVRDMDLIRQALGAKQINYYGFSYGTFLGQVYATMFPDKVRRMVLDGVVDQRDWWYQANLNQDVAFEHNIQAFFDWVAKYDSVYHLGNSGDAVEKRFYDEAAKLRKAPAGGKIGSSEWTDIFLRAGYNAGEWTATADAFVAGAIRQDSAALKAAYDNAGSPTDDNNYAVYLATQCTDAPFPTSWNTWQRDNTRTDRKAKFETWGNAWYNAPCRDWPVKPGPKPIVNGFRVAGGPLLIAETYDGATPFPGALNARRLFPKSSLIEGVGGTSHSSSLSGVACTDNAIADYLSTGALPKRVPGNRSDKQCEPLPQPDPTKPAPAPTGGA</sequence>
<keyword evidence="9" id="KW-1185">Reference proteome</keyword>
<dbReference type="PANTHER" id="PTHR43248">
    <property type="entry name" value="2-SUCCINYL-6-HYDROXY-2,4-CYCLOHEXADIENE-1-CARBOXYLATE SYNTHASE"/>
    <property type="match status" value="1"/>
</dbReference>